<evidence type="ECO:0000313" key="2">
    <source>
        <dbReference type="Proteomes" id="UP000029443"/>
    </source>
</evidence>
<keyword evidence="2" id="KW-1185">Reference proteome</keyword>
<dbReference type="InterPro" id="IPR010775">
    <property type="entry name" value="DUF1365"/>
</dbReference>
<evidence type="ECO:0008006" key="3">
    <source>
        <dbReference type="Google" id="ProtNLM"/>
    </source>
</evidence>
<dbReference type="Pfam" id="PF07103">
    <property type="entry name" value="DUF1365"/>
    <property type="match status" value="1"/>
</dbReference>
<gene>
    <name evidence="1" type="ORF">T9A_02418</name>
</gene>
<reference evidence="1 2" key="1">
    <citation type="submission" date="2012-09" db="EMBL/GenBank/DDBJ databases">
        <title>Genome Sequence of alkane-degrading Bacterium Alcanivorax jadensis T9.</title>
        <authorList>
            <person name="Lai Q."/>
            <person name="Shao Z."/>
        </authorList>
    </citation>
    <scope>NUCLEOTIDE SEQUENCE [LARGE SCALE GENOMIC DNA]</scope>
    <source>
        <strain evidence="1 2">T9</strain>
    </source>
</reference>
<dbReference type="Proteomes" id="UP000029443">
    <property type="component" value="Unassembled WGS sequence"/>
</dbReference>
<dbReference type="PANTHER" id="PTHR33973:SF4">
    <property type="entry name" value="OS07G0153300 PROTEIN"/>
    <property type="match status" value="1"/>
</dbReference>
<sequence>MITQAIARGKVWHQRLVPFRHGFHYPLWMVWCDLAEVDAMLARHPAWGRRWRPVVFRDSDFVDARPDSLNDKVREKAVELGLDWQAGRVVMLGQWRTLGTLFNPLVLYLHFSGDSEQPDSMLAEVQNTPWRERHFYPLNLQKNEQGGWVVSHPKAFHVSPFLPMALDYHWDLHVALPGLRLMLEDRKEDQVVFVAGLQLDLKDPGKGNMGSVIFRFGAQGVATMRAIYWQAFRLWRKGARFHSHPGNNSNNRYGD</sequence>
<accession>A0ABR4WAU6</accession>
<dbReference type="RefSeq" id="WP_232222104.1">
    <property type="nucleotide sequence ID" value="NZ_ARXU01000010.1"/>
</dbReference>
<protein>
    <recommendedName>
        <fullName evidence="3">DUF1365 domain-containing protein</fullName>
    </recommendedName>
</protein>
<evidence type="ECO:0000313" key="1">
    <source>
        <dbReference type="EMBL" id="KGD60462.1"/>
    </source>
</evidence>
<comment type="caution">
    <text evidence="1">The sequence shown here is derived from an EMBL/GenBank/DDBJ whole genome shotgun (WGS) entry which is preliminary data.</text>
</comment>
<name>A0ABR4WAU6_9GAMM</name>
<dbReference type="EMBL" id="ARXU01000010">
    <property type="protein sequence ID" value="KGD60462.1"/>
    <property type="molecule type" value="Genomic_DNA"/>
</dbReference>
<proteinExistence type="predicted"/>
<organism evidence="1 2">
    <name type="scientific">Alcanivorax jadensis T9</name>
    <dbReference type="NCBI Taxonomy" id="1177181"/>
    <lineage>
        <taxon>Bacteria</taxon>
        <taxon>Pseudomonadati</taxon>
        <taxon>Pseudomonadota</taxon>
        <taxon>Gammaproteobacteria</taxon>
        <taxon>Oceanospirillales</taxon>
        <taxon>Alcanivoracaceae</taxon>
        <taxon>Alcanivorax</taxon>
    </lineage>
</organism>
<dbReference type="PANTHER" id="PTHR33973">
    <property type="entry name" value="OS07G0153300 PROTEIN"/>
    <property type="match status" value="1"/>
</dbReference>